<keyword evidence="3" id="KW-0813">Transport</keyword>
<dbReference type="PANTHER" id="PTHR30333:SF1">
    <property type="entry name" value="CYTOCHROME C-TYPE PROTEIN NAPC"/>
    <property type="match status" value="1"/>
</dbReference>
<accession>A0A323UUR8</accession>
<sequence>MSDNNKGLRQRLRNMGWSAIVLLFAAGVVFWGGFNWALEATNTERFCISCHEMEVNVFKEYRNTIHYQNRTGVRATCPDCHVPKEWGPKMIRKIKASREVYGKIMGTIDTPEKFAAERQRLAENEWRRMKANNSQECRNCHNYEYFDYSVQGRRSNQMHQAGLAAGQTCIDCHKGIAHSLPPVAQDIGAGRDAVAPDVFHPPQPAQSQ</sequence>
<dbReference type="Gene3D" id="1.10.3820.10">
    <property type="entry name" value="Di-heme elbow motif domain"/>
    <property type="match status" value="1"/>
</dbReference>
<dbReference type="GO" id="GO:0009061">
    <property type="term" value="P:anaerobic respiration"/>
    <property type="evidence" value="ECO:0007669"/>
    <property type="project" value="TreeGrafter"/>
</dbReference>
<keyword evidence="15" id="KW-1185">Reference proteome</keyword>
<dbReference type="OrthoDB" id="9782159at2"/>
<name>A0A323UUR8_9RHOO</name>
<evidence type="ECO:0000256" key="6">
    <source>
        <dbReference type="ARBA" id="ARBA00022692"/>
    </source>
</evidence>
<dbReference type="Pfam" id="PF03264">
    <property type="entry name" value="Cytochrom_NNT"/>
    <property type="match status" value="1"/>
</dbReference>
<proteinExistence type="inferred from homology"/>
<dbReference type="EMBL" id="QKOE01000008">
    <property type="protein sequence ID" value="PZA16195.1"/>
    <property type="molecule type" value="Genomic_DNA"/>
</dbReference>
<dbReference type="GO" id="GO:0009055">
    <property type="term" value="F:electron transfer activity"/>
    <property type="evidence" value="ECO:0007669"/>
    <property type="project" value="TreeGrafter"/>
</dbReference>
<comment type="subcellular location">
    <subcellularLocation>
        <location evidence="1">Cell membrane</location>
        <topology evidence="1">Single-pass membrane protein</topology>
    </subcellularLocation>
</comment>
<dbReference type="InterPro" id="IPR038266">
    <property type="entry name" value="NapC/NirT_cytc_sf"/>
</dbReference>
<evidence type="ECO:0000313" key="14">
    <source>
        <dbReference type="EMBL" id="PZA16195.1"/>
    </source>
</evidence>
<keyword evidence="7" id="KW-0479">Metal-binding</keyword>
<dbReference type="InterPro" id="IPR005126">
    <property type="entry name" value="NapC/NirT_cyt_c_N"/>
</dbReference>
<evidence type="ECO:0000256" key="9">
    <source>
        <dbReference type="ARBA" id="ARBA00022989"/>
    </source>
</evidence>
<keyword evidence="6 12" id="KW-0812">Transmembrane</keyword>
<comment type="similarity">
    <text evidence="2">Belongs to the NapC/NirT/NrfH family.</text>
</comment>
<reference evidence="14 15" key="1">
    <citation type="submission" date="2018-06" db="EMBL/GenBank/DDBJ databases">
        <title>Azoarcus communis strain SWub3 genome.</title>
        <authorList>
            <person name="Zorraquino Salvo V."/>
            <person name="Toubiana D."/>
            <person name="Blumwald E."/>
        </authorList>
    </citation>
    <scope>NUCLEOTIDE SEQUENCE [LARGE SCALE GENOMIC DNA]</scope>
    <source>
        <strain evidence="14 15">SWub3</strain>
    </source>
</reference>
<dbReference type="InterPro" id="IPR051174">
    <property type="entry name" value="Cytochrome_c-type_ET"/>
</dbReference>
<dbReference type="GO" id="GO:0005886">
    <property type="term" value="C:plasma membrane"/>
    <property type="evidence" value="ECO:0007669"/>
    <property type="project" value="UniProtKB-SubCell"/>
</dbReference>
<evidence type="ECO:0000256" key="12">
    <source>
        <dbReference type="SAM" id="Phobius"/>
    </source>
</evidence>
<evidence type="ECO:0000256" key="10">
    <source>
        <dbReference type="ARBA" id="ARBA00023004"/>
    </source>
</evidence>
<evidence type="ECO:0000256" key="7">
    <source>
        <dbReference type="ARBA" id="ARBA00022723"/>
    </source>
</evidence>
<dbReference type="RefSeq" id="WP_110525134.1">
    <property type="nucleotide sequence ID" value="NZ_QKOE01000008.1"/>
</dbReference>
<evidence type="ECO:0000256" key="1">
    <source>
        <dbReference type="ARBA" id="ARBA00004162"/>
    </source>
</evidence>
<feature type="domain" description="NapC/NirT cytochrome c N-terminal" evidence="13">
    <location>
        <begin position="19"/>
        <end position="181"/>
    </location>
</feature>
<dbReference type="PANTHER" id="PTHR30333">
    <property type="entry name" value="CYTOCHROME C-TYPE PROTEIN"/>
    <property type="match status" value="1"/>
</dbReference>
<gene>
    <name evidence="14" type="ORF">DNK49_12840</name>
</gene>
<dbReference type="SUPFAM" id="SSF48695">
    <property type="entry name" value="Multiheme cytochromes"/>
    <property type="match status" value="1"/>
</dbReference>
<evidence type="ECO:0000256" key="5">
    <source>
        <dbReference type="ARBA" id="ARBA00022617"/>
    </source>
</evidence>
<evidence type="ECO:0000256" key="8">
    <source>
        <dbReference type="ARBA" id="ARBA00022982"/>
    </source>
</evidence>
<keyword evidence="9 12" id="KW-1133">Transmembrane helix</keyword>
<dbReference type="FunFam" id="1.10.3820.10:FF:000001">
    <property type="entry name" value="Cytochrome c-type protein"/>
    <property type="match status" value="1"/>
</dbReference>
<evidence type="ECO:0000256" key="3">
    <source>
        <dbReference type="ARBA" id="ARBA00022448"/>
    </source>
</evidence>
<protein>
    <submittedName>
        <fullName evidence="14">Cytochrome c-type protein NapC</fullName>
    </submittedName>
</protein>
<evidence type="ECO:0000256" key="4">
    <source>
        <dbReference type="ARBA" id="ARBA00022475"/>
    </source>
</evidence>
<evidence type="ECO:0000256" key="2">
    <source>
        <dbReference type="ARBA" id="ARBA00007395"/>
    </source>
</evidence>
<keyword evidence="10" id="KW-0408">Iron</keyword>
<keyword evidence="8" id="KW-0249">Electron transport</keyword>
<evidence type="ECO:0000256" key="11">
    <source>
        <dbReference type="ARBA" id="ARBA00023136"/>
    </source>
</evidence>
<dbReference type="GO" id="GO:0046872">
    <property type="term" value="F:metal ion binding"/>
    <property type="evidence" value="ECO:0007669"/>
    <property type="project" value="UniProtKB-KW"/>
</dbReference>
<feature type="transmembrane region" description="Helical" evidence="12">
    <location>
        <begin position="20"/>
        <end position="38"/>
    </location>
</feature>
<keyword evidence="5" id="KW-0349">Heme</keyword>
<comment type="caution">
    <text evidence="14">The sequence shown here is derived from an EMBL/GenBank/DDBJ whole genome shotgun (WGS) entry which is preliminary data.</text>
</comment>
<organism evidence="14 15">
    <name type="scientific">Parazoarcus communis SWub3 = DSM 12120</name>
    <dbReference type="NCBI Taxonomy" id="1121029"/>
    <lineage>
        <taxon>Bacteria</taxon>
        <taxon>Pseudomonadati</taxon>
        <taxon>Pseudomonadota</taxon>
        <taxon>Betaproteobacteria</taxon>
        <taxon>Rhodocyclales</taxon>
        <taxon>Zoogloeaceae</taxon>
        <taxon>Parazoarcus</taxon>
    </lineage>
</organism>
<evidence type="ECO:0000259" key="13">
    <source>
        <dbReference type="Pfam" id="PF03264"/>
    </source>
</evidence>
<dbReference type="AlphaFoldDB" id="A0A323UUR8"/>
<dbReference type="InterPro" id="IPR036280">
    <property type="entry name" value="Multihaem_cyt_sf"/>
</dbReference>
<evidence type="ECO:0000313" key="15">
    <source>
        <dbReference type="Proteomes" id="UP000248259"/>
    </source>
</evidence>
<dbReference type="Proteomes" id="UP000248259">
    <property type="component" value="Unassembled WGS sequence"/>
</dbReference>
<keyword evidence="11 12" id="KW-0472">Membrane</keyword>
<keyword evidence="4" id="KW-1003">Cell membrane</keyword>